<evidence type="ECO:0000313" key="4">
    <source>
        <dbReference type="Proteomes" id="UP000663829"/>
    </source>
</evidence>
<accession>A0A815XU06</accession>
<comment type="caution">
    <text evidence="2">The sequence shown here is derived from an EMBL/GenBank/DDBJ whole genome shotgun (WGS) entry which is preliminary data.</text>
</comment>
<feature type="compositionally biased region" description="Basic and acidic residues" evidence="1">
    <location>
        <begin position="45"/>
        <end position="59"/>
    </location>
</feature>
<keyword evidence="4" id="KW-1185">Reference proteome</keyword>
<proteinExistence type="predicted"/>
<gene>
    <name evidence="2" type="ORF">GPM918_LOCUS39809</name>
    <name evidence="3" type="ORF">SRO942_LOCUS40713</name>
</gene>
<dbReference type="EMBL" id="CAJOBC010094217">
    <property type="protein sequence ID" value="CAF4423301.1"/>
    <property type="molecule type" value="Genomic_DNA"/>
</dbReference>
<dbReference type="EMBL" id="CAJNOQ010028460">
    <property type="protein sequence ID" value="CAF1561763.1"/>
    <property type="molecule type" value="Genomic_DNA"/>
</dbReference>
<dbReference type="Proteomes" id="UP000663829">
    <property type="component" value="Unassembled WGS sequence"/>
</dbReference>
<organism evidence="2 4">
    <name type="scientific">Didymodactylos carnosus</name>
    <dbReference type="NCBI Taxonomy" id="1234261"/>
    <lineage>
        <taxon>Eukaryota</taxon>
        <taxon>Metazoa</taxon>
        <taxon>Spiralia</taxon>
        <taxon>Gnathifera</taxon>
        <taxon>Rotifera</taxon>
        <taxon>Eurotatoria</taxon>
        <taxon>Bdelloidea</taxon>
        <taxon>Philodinida</taxon>
        <taxon>Philodinidae</taxon>
        <taxon>Didymodactylos</taxon>
    </lineage>
</organism>
<dbReference type="Proteomes" id="UP000681722">
    <property type="component" value="Unassembled WGS sequence"/>
</dbReference>
<dbReference type="OrthoDB" id="122438at2759"/>
<evidence type="ECO:0000256" key="1">
    <source>
        <dbReference type="SAM" id="MobiDB-lite"/>
    </source>
</evidence>
<evidence type="ECO:0000313" key="2">
    <source>
        <dbReference type="EMBL" id="CAF1561763.1"/>
    </source>
</evidence>
<protein>
    <submittedName>
        <fullName evidence="2">Uncharacterized protein</fullName>
    </submittedName>
</protein>
<evidence type="ECO:0000313" key="3">
    <source>
        <dbReference type="EMBL" id="CAF4423301.1"/>
    </source>
</evidence>
<reference evidence="2" key="1">
    <citation type="submission" date="2021-02" db="EMBL/GenBank/DDBJ databases">
        <authorList>
            <person name="Nowell W R."/>
        </authorList>
    </citation>
    <scope>NUCLEOTIDE SEQUENCE</scope>
</reference>
<dbReference type="AlphaFoldDB" id="A0A815XU06"/>
<feature type="region of interest" description="Disordered" evidence="1">
    <location>
        <begin position="37"/>
        <end position="94"/>
    </location>
</feature>
<name>A0A815XU06_9BILA</name>
<sequence>MLGSCIDGIVHNLRFQKKDIMSLLSFRISVAEDLLKSNPQPLSSQKRDRPSLHSIDKENLAAIPPRTAPGPAPSTNSRFDKYDHWPIHTGKGRC</sequence>